<feature type="transmembrane region" description="Helical" evidence="8">
    <location>
        <begin position="176"/>
        <end position="197"/>
    </location>
</feature>
<proteinExistence type="inferred from homology"/>
<keyword evidence="12" id="KW-1185">Reference proteome</keyword>
<dbReference type="InterPro" id="IPR003856">
    <property type="entry name" value="LPS_length_determ_N"/>
</dbReference>
<evidence type="ECO:0000313" key="12">
    <source>
        <dbReference type="Proteomes" id="UP000198897"/>
    </source>
</evidence>
<sequence length="252" mass="27396">MEETISLKEIFEVLKKRFLLIIGLAVGAAIISALVTFFVLTPSYEASSQFIVNQSQSQSQNNIYEGNELQTNIDLINTYNVIIKSPRILDQVVEELGLDITSGALSNKLQVSNAEQSQVVNVVVTDEDPQLAAAIANTTVQVFKEDIPQLMNVDNVNVLSEAAVGSTPTQVSPKPLLNIAIGLVIGLMAGVGLAFLLEYLDNTLKSEEDIESHLDLPVMGVVSTITEEDLPERRPSRKKTEDTKVRSESIGA</sequence>
<evidence type="ECO:0000256" key="1">
    <source>
        <dbReference type="ARBA" id="ARBA00004651"/>
    </source>
</evidence>
<keyword evidence="4 8" id="KW-0812">Transmembrane</keyword>
<feature type="transmembrane region" description="Helical" evidence="8">
    <location>
        <begin position="18"/>
        <end position="40"/>
    </location>
</feature>
<accession>A0A1I2JW90</accession>
<reference evidence="12" key="1">
    <citation type="submission" date="2016-10" db="EMBL/GenBank/DDBJ databases">
        <authorList>
            <person name="Varghese N."/>
            <person name="Submissions S."/>
        </authorList>
    </citation>
    <scope>NUCLEOTIDE SEQUENCE [LARGE SCALE GENOMIC DNA]</scope>
    <source>
        <strain evidence="12">FP5</strain>
    </source>
</reference>
<dbReference type="PANTHER" id="PTHR32309:SF13">
    <property type="entry name" value="FERRIC ENTEROBACTIN TRANSPORT PROTEIN FEPE"/>
    <property type="match status" value="1"/>
</dbReference>
<keyword evidence="6 8" id="KW-0472">Membrane</keyword>
<dbReference type="RefSeq" id="WP_089749813.1">
    <property type="nucleotide sequence ID" value="NZ_FOOG01000002.1"/>
</dbReference>
<evidence type="ECO:0000256" key="3">
    <source>
        <dbReference type="ARBA" id="ARBA00022475"/>
    </source>
</evidence>
<organism evidence="11 12">
    <name type="scientific">Halobacillus alkaliphilus</name>
    <dbReference type="NCBI Taxonomy" id="396056"/>
    <lineage>
        <taxon>Bacteria</taxon>
        <taxon>Bacillati</taxon>
        <taxon>Bacillota</taxon>
        <taxon>Bacilli</taxon>
        <taxon>Bacillales</taxon>
        <taxon>Bacillaceae</taxon>
        <taxon>Halobacillus</taxon>
    </lineage>
</organism>
<keyword evidence="5 8" id="KW-1133">Transmembrane helix</keyword>
<feature type="compositionally biased region" description="Basic and acidic residues" evidence="7">
    <location>
        <begin position="231"/>
        <end position="252"/>
    </location>
</feature>
<dbReference type="Pfam" id="PF02706">
    <property type="entry name" value="Wzz"/>
    <property type="match status" value="1"/>
</dbReference>
<dbReference type="GO" id="GO:0004713">
    <property type="term" value="F:protein tyrosine kinase activity"/>
    <property type="evidence" value="ECO:0007669"/>
    <property type="project" value="TreeGrafter"/>
</dbReference>
<evidence type="ECO:0000256" key="7">
    <source>
        <dbReference type="SAM" id="MobiDB-lite"/>
    </source>
</evidence>
<evidence type="ECO:0000256" key="4">
    <source>
        <dbReference type="ARBA" id="ARBA00022692"/>
    </source>
</evidence>
<evidence type="ECO:0000313" key="11">
    <source>
        <dbReference type="EMBL" id="SFF58844.1"/>
    </source>
</evidence>
<keyword evidence="3" id="KW-1003">Cell membrane</keyword>
<gene>
    <name evidence="11" type="ORF">SAMN05216353_102207</name>
</gene>
<feature type="domain" description="Tyrosine-protein kinase G-rich" evidence="10">
    <location>
        <begin position="146"/>
        <end position="196"/>
    </location>
</feature>
<dbReference type="InterPro" id="IPR032807">
    <property type="entry name" value="GNVR"/>
</dbReference>
<dbReference type="PANTHER" id="PTHR32309">
    <property type="entry name" value="TYROSINE-PROTEIN KINASE"/>
    <property type="match status" value="1"/>
</dbReference>
<dbReference type="EMBL" id="FOOG01000002">
    <property type="protein sequence ID" value="SFF58844.1"/>
    <property type="molecule type" value="Genomic_DNA"/>
</dbReference>
<dbReference type="InterPro" id="IPR050445">
    <property type="entry name" value="Bact_polysacc_biosynth/exp"/>
</dbReference>
<dbReference type="Proteomes" id="UP000198897">
    <property type="component" value="Unassembled WGS sequence"/>
</dbReference>
<feature type="region of interest" description="Disordered" evidence="7">
    <location>
        <begin position="227"/>
        <end position="252"/>
    </location>
</feature>
<comment type="subcellular location">
    <subcellularLocation>
        <location evidence="1">Cell membrane</location>
        <topology evidence="1">Multi-pass membrane protein</topology>
    </subcellularLocation>
</comment>
<evidence type="ECO:0000256" key="2">
    <source>
        <dbReference type="ARBA" id="ARBA00006683"/>
    </source>
</evidence>
<evidence type="ECO:0000256" key="8">
    <source>
        <dbReference type="SAM" id="Phobius"/>
    </source>
</evidence>
<protein>
    <submittedName>
        <fullName evidence="11">Capsular polysaccharide biosynthesis protein</fullName>
    </submittedName>
</protein>
<evidence type="ECO:0000256" key="5">
    <source>
        <dbReference type="ARBA" id="ARBA00022989"/>
    </source>
</evidence>
<evidence type="ECO:0000259" key="9">
    <source>
        <dbReference type="Pfam" id="PF02706"/>
    </source>
</evidence>
<dbReference type="GO" id="GO:0005886">
    <property type="term" value="C:plasma membrane"/>
    <property type="evidence" value="ECO:0007669"/>
    <property type="project" value="UniProtKB-SubCell"/>
</dbReference>
<feature type="domain" description="Polysaccharide chain length determinant N-terminal" evidence="9">
    <location>
        <begin position="3"/>
        <end position="96"/>
    </location>
</feature>
<comment type="similarity">
    <text evidence="2">Belongs to the CpsC/CapA family.</text>
</comment>
<dbReference type="AlphaFoldDB" id="A0A1I2JW90"/>
<evidence type="ECO:0000259" key="10">
    <source>
        <dbReference type="Pfam" id="PF13807"/>
    </source>
</evidence>
<name>A0A1I2JW90_9BACI</name>
<evidence type="ECO:0000256" key="6">
    <source>
        <dbReference type="ARBA" id="ARBA00023136"/>
    </source>
</evidence>
<dbReference type="Pfam" id="PF13807">
    <property type="entry name" value="GNVR"/>
    <property type="match status" value="1"/>
</dbReference>
<dbReference type="OrthoDB" id="2360475at2"/>